<reference evidence="8 9" key="1">
    <citation type="submission" date="2018-03" db="EMBL/GenBank/DDBJ databases">
        <title>Whole genome sequencing of Histamine producing bacteria.</title>
        <authorList>
            <person name="Butler K."/>
        </authorList>
    </citation>
    <scope>NUCLEOTIDE SEQUENCE [LARGE SCALE GENOMIC DNA]</scope>
    <source>
        <strain evidence="8 9">Res.4.1</strain>
    </source>
</reference>
<dbReference type="Gene3D" id="3.40.190.10">
    <property type="entry name" value="Periplasmic binding protein-like II"/>
    <property type="match status" value="2"/>
</dbReference>
<dbReference type="InterPro" id="IPR006059">
    <property type="entry name" value="SBP"/>
</dbReference>
<keyword evidence="4 7" id="KW-0732">Signal</keyword>
<dbReference type="PANTHER" id="PTHR43649:SF28">
    <property type="entry name" value="BINDING PROTEIN COMPONENT OF ABC SUGAR TRANSPORTER-RELATED"/>
    <property type="match status" value="1"/>
</dbReference>
<dbReference type="InterPro" id="IPR050490">
    <property type="entry name" value="Bact_solute-bd_prot1"/>
</dbReference>
<feature type="signal peptide" evidence="7">
    <location>
        <begin position="1"/>
        <end position="21"/>
    </location>
</feature>
<evidence type="ECO:0000313" key="9">
    <source>
        <dbReference type="Proteomes" id="UP000240530"/>
    </source>
</evidence>
<comment type="similarity">
    <text evidence="2">Belongs to the bacterial solute-binding protein 1 family.</text>
</comment>
<dbReference type="GO" id="GO:0042597">
    <property type="term" value="C:periplasmic space"/>
    <property type="evidence" value="ECO:0007669"/>
    <property type="project" value="UniProtKB-SubCell"/>
</dbReference>
<dbReference type="Proteomes" id="UP000240530">
    <property type="component" value="Unassembled WGS sequence"/>
</dbReference>
<name>A0A2T3KWW9_PHOLD</name>
<proteinExistence type="inferred from homology"/>
<evidence type="ECO:0000256" key="4">
    <source>
        <dbReference type="ARBA" id="ARBA00022729"/>
    </source>
</evidence>
<evidence type="ECO:0000256" key="5">
    <source>
        <dbReference type="ARBA" id="ARBA00049629"/>
    </source>
</evidence>
<feature type="chain" id="PRO_5015414526" description="Probable sugar-binding periplasmic protein" evidence="7">
    <location>
        <begin position="22"/>
        <end position="423"/>
    </location>
</feature>
<sequence>MKIKHWGASLFLLLLSQQSMAEGTIEVLHWWTSKGESNAVGVLKKRMETNGHYWKNFAIAGGGGQSAMTVLKMRAISGNPPTAAQLKGQDIQEWGRLGFLTSLDTIAEQEQWDSVLLPEVEAIVNDLQLVKYDGHYVAAPVTLHRVNWLWINPHIFKLAGAKVPTTLAEFFVAADKIKAAGFVPLAHGGEAWQDATLFEAVALSVLGAQGYMKAFVELDLTALSDAKMVEVFRQFKRMKQYVDPDSTGRRWNQATEMLSHDQAAMQIMGDWAKGEFASENKVAGKDYLCVPVPGTQGMFSYNLDTITFFKLKGNEQDKIAQQDLARTLLTPSFQRDFSLYKGSIPVRQDVPLTDYDACSLASMKAFKIAAKNSALVPSFSHNLATSSDVQSAIIDVVSHFFDDPTADPKVAAMRLSRAVKSAM</sequence>
<evidence type="ECO:0000313" key="8">
    <source>
        <dbReference type="EMBL" id="PSV11894.1"/>
    </source>
</evidence>
<dbReference type="RefSeq" id="WP_107184779.1">
    <property type="nucleotide sequence ID" value="NZ_JAWQGC010000001.1"/>
</dbReference>
<comment type="function">
    <text evidence="5">Part of a binding-protein-dependent transport system for a sugar.</text>
</comment>
<organism evidence="8 9">
    <name type="scientific">Photobacterium leiognathi subsp. mandapamensis</name>
    <name type="common">Photobacterium mandapamensis</name>
    <dbReference type="NCBI Taxonomy" id="48408"/>
    <lineage>
        <taxon>Bacteria</taxon>
        <taxon>Pseudomonadati</taxon>
        <taxon>Pseudomonadota</taxon>
        <taxon>Gammaproteobacteria</taxon>
        <taxon>Vibrionales</taxon>
        <taxon>Vibrionaceae</taxon>
        <taxon>Photobacterium</taxon>
    </lineage>
</organism>
<evidence type="ECO:0000256" key="6">
    <source>
        <dbReference type="ARBA" id="ARBA00049753"/>
    </source>
</evidence>
<evidence type="ECO:0000256" key="2">
    <source>
        <dbReference type="ARBA" id="ARBA00008520"/>
    </source>
</evidence>
<protein>
    <recommendedName>
        <fullName evidence="6">Probable sugar-binding periplasmic protein</fullName>
    </recommendedName>
</protein>
<gene>
    <name evidence="8" type="ORF">C0W93_07530</name>
</gene>
<evidence type="ECO:0000256" key="1">
    <source>
        <dbReference type="ARBA" id="ARBA00004418"/>
    </source>
</evidence>
<keyword evidence="3" id="KW-0813">Transport</keyword>
<dbReference type="AlphaFoldDB" id="A0A2T3KWW9"/>
<dbReference type="SUPFAM" id="SSF53850">
    <property type="entry name" value="Periplasmic binding protein-like II"/>
    <property type="match status" value="1"/>
</dbReference>
<evidence type="ECO:0000256" key="7">
    <source>
        <dbReference type="SAM" id="SignalP"/>
    </source>
</evidence>
<evidence type="ECO:0000256" key="3">
    <source>
        <dbReference type="ARBA" id="ARBA00022448"/>
    </source>
</evidence>
<dbReference type="EMBL" id="PYNS01000005">
    <property type="protein sequence ID" value="PSV11894.1"/>
    <property type="molecule type" value="Genomic_DNA"/>
</dbReference>
<accession>A0A2T3KWW9</accession>
<comment type="caution">
    <text evidence="8">The sequence shown here is derived from an EMBL/GenBank/DDBJ whole genome shotgun (WGS) entry which is preliminary data.</text>
</comment>
<comment type="subcellular location">
    <subcellularLocation>
        <location evidence="1">Periplasm</location>
    </subcellularLocation>
</comment>
<dbReference type="Pfam" id="PF01547">
    <property type="entry name" value="SBP_bac_1"/>
    <property type="match status" value="1"/>
</dbReference>
<dbReference type="PANTHER" id="PTHR43649">
    <property type="entry name" value="ARABINOSE-BINDING PROTEIN-RELATED"/>
    <property type="match status" value="1"/>
</dbReference>